<dbReference type="KEGG" id="tmz:Tmz1t_0030"/>
<evidence type="ECO:0000313" key="2">
    <source>
        <dbReference type="Proteomes" id="UP000002186"/>
    </source>
</evidence>
<reference evidence="2" key="1">
    <citation type="submission" date="2009-05" db="EMBL/GenBank/DDBJ databases">
        <title>Complete sequence of chromosome of Thauera sp. MZ1T.</title>
        <authorList>
            <consortium name="US DOE Joint Genome Institute"/>
            <person name="Lucas S."/>
            <person name="Copeland A."/>
            <person name="Lapidus A."/>
            <person name="Glavina del Rio T."/>
            <person name="Dalin E."/>
            <person name="Tice H."/>
            <person name="Bruce D."/>
            <person name="Goodwin L."/>
            <person name="Pitluck S."/>
            <person name="Sims D."/>
            <person name="Brettin T."/>
            <person name="Detter J.C."/>
            <person name="Han C."/>
            <person name="Larimer F."/>
            <person name="Land M."/>
            <person name="Hauser L."/>
            <person name="Kyrpides N."/>
            <person name="Mikhailova N."/>
            <person name="Sayler G.S."/>
        </authorList>
    </citation>
    <scope>NUCLEOTIDE SEQUENCE [LARGE SCALE GENOMIC DNA]</scope>
    <source>
        <strain evidence="2">MZ1T</strain>
    </source>
</reference>
<dbReference type="SUPFAM" id="SSF46785">
    <property type="entry name" value="Winged helix' DNA-binding domain"/>
    <property type="match status" value="1"/>
</dbReference>
<accession>C4ZID9</accession>
<reference evidence="1 2" key="2">
    <citation type="journal article" date="2012" name="Stand. Genomic Sci.">
        <title>Complete genome sequence of Thauera aminoaromatica strain MZ1T.</title>
        <authorList>
            <person name="Jiang K."/>
            <person name="Sanseverino J."/>
            <person name="Chauhan A."/>
            <person name="Lucas S."/>
            <person name="Copeland A."/>
            <person name="Lapidus A."/>
            <person name="Del Rio T.G."/>
            <person name="Dalin E."/>
            <person name="Tice H."/>
            <person name="Bruce D."/>
            <person name="Goodwin L."/>
            <person name="Pitluck S."/>
            <person name="Sims D."/>
            <person name="Brettin T."/>
            <person name="Detter J.C."/>
            <person name="Han C."/>
            <person name="Chang Y.J."/>
            <person name="Larimer F."/>
            <person name="Land M."/>
            <person name="Hauser L."/>
            <person name="Kyrpides N.C."/>
            <person name="Mikhailova N."/>
            <person name="Moser S."/>
            <person name="Jegier P."/>
            <person name="Close D."/>
            <person name="Debruyn J.M."/>
            <person name="Wang Y."/>
            <person name="Layton A.C."/>
            <person name="Allen M.S."/>
            <person name="Sayler G.S."/>
        </authorList>
    </citation>
    <scope>NUCLEOTIDE SEQUENCE [LARGE SCALE GENOMIC DNA]</scope>
    <source>
        <strain evidence="1 2">MZ1T</strain>
    </source>
</reference>
<dbReference type="InterPro" id="IPR036390">
    <property type="entry name" value="WH_DNA-bd_sf"/>
</dbReference>
<sequence>MRETVKLHAGSVDAMGKRFVDAWHRVERGEKVEEAHLTLPDLDAMLSVLTPRRLDLLRHVHRQPAATVAALARAIKRDYKCVRDDVVALAQAGLIARDKNGLARLSTVCR</sequence>
<organism evidence="1 2">
    <name type="scientific">Thauera aminoaromatica</name>
    <dbReference type="NCBI Taxonomy" id="164330"/>
    <lineage>
        <taxon>Bacteria</taxon>
        <taxon>Pseudomonadati</taxon>
        <taxon>Pseudomonadota</taxon>
        <taxon>Betaproteobacteria</taxon>
        <taxon>Rhodocyclales</taxon>
        <taxon>Zoogloeaceae</taxon>
        <taxon>Thauera</taxon>
    </lineage>
</organism>
<dbReference type="AlphaFoldDB" id="C4ZID9"/>
<evidence type="ECO:0008006" key="3">
    <source>
        <dbReference type="Google" id="ProtNLM"/>
    </source>
</evidence>
<dbReference type="RefSeq" id="WP_012584188.1">
    <property type="nucleotide sequence ID" value="NC_011662.2"/>
</dbReference>
<gene>
    <name evidence="1" type="ordered locus">Tmz1t_0030</name>
</gene>
<keyword evidence="2" id="KW-1185">Reference proteome</keyword>
<evidence type="ECO:0000313" key="1">
    <source>
        <dbReference type="EMBL" id="ACK52833.1"/>
    </source>
</evidence>
<proteinExistence type="predicted"/>
<dbReference type="STRING" id="85643.Tmz1t_0030"/>
<dbReference type="Proteomes" id="UP000002186">
    <property type="component" value="Chromosome"/>
</dbReference>
<dbReference type="EMBL" id="CP001281">
    <property type="protein sequence ID" value="ACK52833.1"/>
    <property type="molecule type" value="Genomic_DNA"/>
</dbReference>
<name>C4ZID9_THASP</name>
<dbReference type="OrthoDB" id="9809537at2"/>
<protein>
    <recommendedName>
        <fullName evidence="3">MarR family transcriptional regulator</fullName>
    </recommendedName>
</protein>
<dbReference type="HOGENOM" id="CLU_130787_1_1_4"/>
<dbReference type="Pfam" id="PF25212">
    <property type="entry name" value="HVO_A0114"/>
    <property type="match status" value="1"/>
</dbReference>
<dbReference type="eggNOG" id="COG4190">
    <property type="taxonomic scope" value="Bacteria"/>
</dbReference>